<evidence type="ECO:0000256" key="1">
    <source>
        <dbReference type="SAM" id="MobiDB-lite"/>
    </source>
</evidence>
<dbReference type="EMBL" id="HBIZ01022028">
    <property type="protein sequence ID" value="CAE0761321.1"/>
    <property type="molecule type" value="Transcribed_RNA"/>
</dbReference>
<evidence type="ECO:0000259" key="2">
    <source>
        <dbReference type="PROSITE" id="PS51857"/>
    </source>
</evidence>
<gene>
    <name evidence="3" type="ORF">PCAR00345_LOCUS13933</name>
</gene>
<feature type="compositionally biased region" description="Gly residues" evidence="1">
    <location>
        <begin position="53"/>
        <end position="64"/>
    </location>
</feature>
<accession>A0A7S4BC72</accession>
<dbReference type="InterPro" id="IPR002059">
    <property type="entry name" value="CSP_DNA-bd"/>
</dbReference>
<name>A0A7S4BC72_CHRCT</name>
<feature type="compositionally biased region" description="Low complexity" evidence="1">
    <location>
        <begin position="203"/>
        <end position="213"/>
    </location>
</feature>
<sequence length="242" mass="25585">MYVADVSQCAHPCSQRRASFSPSEAMGSRYDDDGRPPRDSRDGGRDRSRSPVRGGGRGGGGGKSTGVACRWNERGFGFIKPDDGGEDLFCHFSSIEDGKALREGAKVEYVKVYDERKGKDRAEQVTGGCDDVGGGFGGGGGGGGSRDTGGESAAKHQSLKEQMERQRRVGTGHANHHHHGRGGGAARGGTDSARARVQDKAKAQSQAHAQAHQPRPKAGFGQSAAPAAYERSELRRHAAGWR</sequence>
<dbReference type="SUPFAM" id="SSF50249">
    <property type="entry name" value="Nucleic acid-binding proteins"/>
    <property type="match status" value="1"/>
</dbReference>
<dbReference type="Pfam" id="PF00313">
    <property type="entry name" value="CSD"/>
    <property type="match status" value="1"/>
</dbReference>
<dbReference type="GO" id="GO:0003676">
    <property type="term" value="F:nucleic acid binding"/>
    <property type="evidence" value="ECO:0007669"/>
    <property type="project" value="InterPro"/>
</dbReference>
<dbReference type="AlphaFoldDB" id="A0A7S4BC72"/>
<organism evidence="3">
    <name type="scientific">Chrysotila carterae</name>
    <name type="common">Marine alga</name>
    <name type="synonym">Syracosphaera carterae</name>
    <dbReference type="NCBI Taxonomy" id="13221"/>
    <lineage>
        <taxon>Eukaryota</taxon>
        <taxon>Haptista</taxon>
        <taxon>Haptophyta</taxon>
        <taxon>Prymnesiophyceae</taxon>
        <taxon>Isochrysidales</taxon>
        <taxon>Isochrysidaceae</taxon>
        <taxon>Chrysotila</taxon>
    </lineage>
</organism>
<feature type="region of interest" description="Disordered" evidence="1">
    <location>
        <begin position="121"/>
        <end position="242"/>
    </location>
</feature>
<dbReference type="InterPro" id="IPR011129">
    <property type="entry name" value="CSD"/>
</dbReference>
<proteinExistence type="predicted"/>
<feature type="compositionally biased region" description="Basic and acidic residues" evidence="1">
    <location>
        <begin position="29"/>
        <end position="49"/>
    </location>
</feature>
<reference evidence="3" key="1">
    <citation type="submission" date="2021-01" db="EMBL/GenBank/DDBJ databases">
        <authorList>
            <person name="Corre E."/>
            <person name="Pelletier E."/>
            <person name="Niang G."/>
            <person name="Scheremetjew M."/>
            <person name="Finn R."/>
            <person name="Kale V."/>
            <person name="Holt S."/>
            <person name="Cochrane G."/>
            <person name="Meng A."/>
            <person name="Brown T."/>
            <person name="Cohen L."/>
        </authorList>
    </citation>
    <scope>NUCLEOTIDE SEQUENCE</scope>
    <source>
        <strain evidence="3">CCMP645</strain>
    </source>
</reference>
<feature type="compositionally biased region" description="Gly residues" evidence="1">
    <location>
        <begin position="130"/>
        <end position="147"/>
    </location>
</feature>
<evidence type="ECO:0000313" key="3">
    <source>
        <dbReference type="EMBL" id="CAE0761321.1"/>
    </source>
</evidence>
<dbReference type="InterPro" id="IPR019844">
    <property type="entry name" value="CSD_CS"/>
</dbReference>
<feature type="domain" description="CSD" evidence="2">
    <location>
        <begin position="63"/>
        <end position="127"/>
    </location>
</feature>
<dbReference type="PROSITE" id="PS00352">
    <property type="entry name" value="CSD_1"/>
    <property type="match status" value="1"/>
</dbReference>
<dbReference type="Gene3D" id="2.40.50.140">
    <property type="entry name" value="Nucleic acid-binding proteins"/>
    <property type="match status" value="1"/>
</dbReference>
<feature type="region of interest" description="Disordered" evidence="1">
    <location>
        <begin position="1"/>
        <end position="66"/>
    </location>
</feature>
<feature type="compositionally biased region" description="Basic residues" evidence="1">
    <location>
        <begin position="168"/>
        <end position="181"/>
    </location>
</feature>
<dbReference type="PROSITE" id="PS51857">
    <property type="entry name" value="CSD_2"/>
    <property type="match status" value="1"/>
</dbReference>
<feature type="compositionally biased region" description="Basic and acidic residues" evidence="1">
    <location>
        <begin position="158"/>
        <end position="167"/>
    </location>
</feature>
<dbReference type="SMART" id="SM00357">
    <property type="entry name" value="CSP"/>
    <property type="match status" value="1"/>
</dbReference>
<dbReference type="InterPro" id="IPR012340">
    <property type="entry name" value="NA-bd_OB-fold"/>
</dbReference>
<protein>
    <recommendedName>
        <fullName evidence="2">CSD domain-containing protein</fullName>
    </recommendedName>
</protein>
<feature type="compositionally biased region" description="Basic and acidic residues" evidence="1">
    <location>
        <begin position="193"/>
        <end position="202"/>
    </location>
</feature>